<protein>
    <recommendedName>
        <fullName evidence="3">Nephrocystin 3-like N-terminal domain-containing protein</fullName>
    </recommendedName>
</protein>
<dbReference type="PANTHER" id="PTHR46082:SF11">
    <property type="entry name" value="AAA+ ATPASE DOMAIN-CONTAINING PROTEIN-RELATED"/>
    <property type="match status" value="1"/>
</dbReference>
<evidence type="ECO:0000313" key="5">
    <source>
        <dbReference type="Proteomes" id="UP000294003"/>
    </source>
</evidence>
<organism evidence="4 5">
    <name type="scientific">Monosporascus cannonballus</name>
    <dbReference type="NCBI Taxonomy" id="155416"/>
    <lineage>
        <taxon>Eukaryota</taxon>
        <taxon>Fungi</taxon>
        <taxon>Dikarya</taxon>
        <taxon>Ascomycota</taxon>
        <taxon>Pezizomycotina</taxon>
        <taxon>Sordariomycetes</taxon>
        <taxon>Xylariomycetidae</taxon>
        <taxon>Xylariales</taxon>
        <taxon>Xylariales incertae sedis</taxon>
        <taxon>Monosporascus</taxon>
    </lineage>
</organism>
<feature type="region of interest" description="Disordered" evidence="2">
    <location>
        <begin position="1"/>
        <end position="32"/>
    </location>
</feature>
<gene>
    <name evidence="4" type="ORF">DL762_010605</name>
</gene>
<dbReference type="InterPro" id="IPR027417">
    <property type="entry name" value="P-loop_NTPase"/>
</dbReference>
<dbReference type="SUPFAM" id="SSF53167">
    <property type="entry name" value="Purine and uridine phosphorylases"/>
    <property type="match status" value="1"/>
</dbReference>
<dbReference type="Pfam" id="PF24883">
    <property type="entry name" value="NPHP3_N"/>
    <property type="match status" value="1"/>
</dbReference>
<dbReference type="SUPFAM" id="SSF52540">
    <property type="entry name" value="P-loop containing nucleoside triphosphate hydrolases"/>
    <property type="match status" value="1"/>
</dbReference>
<dbReference type="InterPro" id="IPR053137">
    <property type="entry name" value="NLR-like"/>
</dbReference>
<keyword evidence="5" id="KW-1185">Reference proteome</keyword>
<keyword evidence="1" id="KW-0677">Repeat</keyword>
<proteinExistence type="predicted"/>
<dbReference type="Proteomes" id="UP000294003">
    <property type="component" value="Unassembled WGS sequence"/>
</dbReference>
<evidence type="ECO:0000256" key="1">
    <source>
        <dbReference type="ARBA" id="ARBA00022737"/>
    </source>
</evidence>
<evidence type="ECO:0000313" key="4">
    <source>
        <dbReference type="EMBL" id="RYO73935.1"/>
    </source>
</evidence>
<dbReference type="Gene3D" id="3.40.50.1580">
    <property type="entry name" value="Nucleoside phosphorylase domain"/>
    <property type="match status" value="1"/>
</dbReference>
<dbReference type="InterPro" id="IPR056884">
    <property type="entry name" value="NPHP3-like_N"/>
</dbReference>
<feature type="domain" description="Nephrocystin 3-like N-terminal" evidence="3">
    <location>
        <begin position="425"/>
        <end position="587"/>
    </location>
</feature>
<dbReference type="InterPro" id="IPR035994">
    <property type="entry name" value="Nucleoside_phosphorylase_sf"/>
</dbReference>
<dbReference type="EMBL" id="QJNS01000744">
    <property type="protein sequence ID" value="RYO73935.1"/>
    <property type="molecule type" value="Genomic_DNA"/>
</dbReference>
<reference evidence="4 5" key="1">
    <citation type="submission" date="2018-06" db="EMBL/GenBank/DDBJ databases">
        <title>Complete Genomes of Monosporascus.</title>
        <authorList>
            <person name="Robinson A.J."/>
            <person name="Natvig D.O."/>
        </authorList>
    </citation>
    <scope>NUCLEOTIDE SEQUENCE [LARGE SCALE GENOMIC DNA]</scope>
    <source>
        <strain evidence="4 5">CBS 609.92</strain>
    </source>
</reference>
<comment type="caution">
    <text evidence="4">The sequence shown here is derived from an EMBL/GenBank/DDBJ whole genome shotgun (WGS) entry which is preliminary data.</text>
</comment>
<accession>A0ABY0GQF0</accession>
<evidence type="ECO:0000259" key="3">
    <source>
        <dbReference type="Pfam" id="PF24883"/>
    </source>
</evidence>
<dbReference type="PANTHER" id="PTHR46082">
    <property type="entry name" value="ATP/GTP-BINDING PROTEIN-RELATED"/>
    <property type="match status" value="1"/>
</dbReference>
<name>A0ABY0GQF0_9PEZI</name>
<evidence type="ECO:0000256" key="2">
    <source>
        <dbReference type="SAM" id="MobiDB-lite"/>
    </source>
</evidence>
<dbReference type="Gene3D" id="3.40.50.300">
    <property type="entry name" value="P-loop containing nucleotide triphosphate hydrolases"/>
    <property type="match status" value="1"/>
</dbReference>
<sequence>MLKRKFELESDQGPISSVEKRRKTDCDNTGTPVRNAPARKLVHDDYTVGWICAIKTEYIAAQAFLDEEHDQPEYVSRNDNNDYTLGKVGNHNVVMAVLPNGKYGISPAASVARDMLNSFPNIRIGLMVGIGGGAPSPKHDIRLGDIVVSAPRVGIGGVFQYDFGKTIQDQSFRPTGLLNQPPTVLRAAVSGLEAQYERKGHRLEEAITSILDKNPRLRRKYKRPEPSTDRLYQSGVIHVVNEASCAKACGDDPSKLVFRPERNDGEDNPAIHYGEIASANQLMKDALIRDRLAAERDVLCFEMEVAGLMNHFPCLVIRGICDYSDSHKNKEWQGYAAIAAAAYAKDLLGRIPPNRVEAEKKIADIVSGMSMQVDELVHAQQDQTILLSGAKVRPPFRGPATHQFGSNTLDYTTQQNDHINRRKPGTGQWFLDTPEFQSWLNTDNRTLFCPGTPGAGKTIITSIVIEHLQTNYKSSSIAYLYCNVGRQGQQTPQGLFGSILKQLVRNQSPLPKVVKGLYNRHKARQSRPGLKEISEVLQSIISPDSRTFIVIDALDECQNHDRCRDNLLSEIFTLQAKTRLNVFVTSRPQEVEAKFNSSIVREIIAMNKDIEIYLDYQISLWKKSHNNNLDNVRSMIKTEITRAADGMFLLATLNMNALGSQLTKGDVKDALQNIARGENKLDKAYEQTMKRVKSHENRSRLAERTLAWIFHAKRPLSTTELLHALAVKPSMSALD</sequence>